<keyword evidence="3 4" id="KW-0663">Pyridoxal phosphate</keyword>
<dbReference type="GO" id="GO:0030170">
    <property type="term" value="F:pyridoxal phosphate binding"/>
    <property type="evidence" value="ECO:0007669"/>
    <property type="project" value="UniProtKB-UniRule"/>
</dbReference>
<dbReference type="HAMAP" id="MF_01970">
    <property type="entry name" value="Kynureninase"/>
    <property type="match status" value="1"/>
</dbReference>
<evidence type="ECO:0000256" key="5">
    <source>
        <dbReference type="NCBIfam" id="TIGR01814"/>
    </source>
</evidence>
<keyword evidence="1 4" id="KW-0662">Pyridine nucleotide biosynthesis</keyword>
<comment type="pathway">
    <text evidence="4 6">Cofactor biosynthesis; NAD(+) biosynthesis; quinolinate from L-kynurenine: step 2/3.</text>
</comment>
<comment type="catalytic activity">
    <reaction evidence="4 6">
        <text>L-kynurenine + H2O = anthranilate + L-alanine + H(+)</text>
        <dbReference type="Rhea" id="RHEA:16813"/>
        <dbReference type="ChEBI" id="CHEBI:15377"/>
        <dbReference type="ChEBI" id="CHEBI:15378"/>
        <dbReference type="ChEBI" id="CHEBI:16567"/>
        <dbReference type="ChEBI" id="CHEBI:57959"/>
        <dbReference type="ChEBI" id="CHEBI:57972"/>
        <dbReference type="EC" id="3.7.1.3"/>
    </reaction>
</comment>
<dbReference type="GO" id="GO:0043420">
    <property type="term" value="P:anthranilate metabolic process"/>
    <property type="evidence" value="ECO:0007669"/>
    <property type="project" value="TreeGrafter"/>
</dbReference>
<dbReference type="GO" id="GO:0005737">
    <property type="term" value="C:cytoplasm"/>
    <property type="evidence" value="ECO:0007669"/>
    <property type="project" value="UniProtKB-UniRule"/>
</dbReference>
<comment type="catalytic activity">
    <reaction evidence="6">
        <text>3-hydroxy-L-kynurenine + H2O = 3-hydroxyanthranilate + L-alanine + H(+)</text>
        <dbReference type="Rhea" id="RHEA:25143"/>
        <dbReference type="ChEBI" id="CHEBI:15377"/>
        <dbReference type="ChEBI" id="CHEBI:15378"/>
        <dbReference type="ChEBI" id="CHEBI:36559"/>
        <dbReference type="ChEBI" id="CHEBI:57972"/>
        <dbReference type="ChEBI" id="CHEBI:58125"/>
        <dbReference type="EC" id="3.7.1.3"/>
    </reaction>
</comment>
<feature type="binding site" evidence="4">
    <location>
        <position position="239"/>
    </location>
    <ligand>
        <name>pyridoxal 5'-phosphate</name>
        <dbReference type="ChEBI" id="CHEBI:597326"/>
    </ligand>
</feature>
<evidence type="ECO:0000313" key="8">
    <source>
        <dbReference type="Proteomes" id="UP000198994"/>
    </source>
</evidence>
<name>A0A1G7IAB6_9RHOB</name>
<dbReference type="SUPFAM" id="SSF53383">
    <property type="entry name" value="PLP-dependent transferases"/>
    <property type="match status" value="1"/>
</dbReference>
<feature type="binding site" evidence="4">
    <location>
        <position position="187"/>
    </location>
    <ligand>
        <name>pyridoxal 5'-phosphate</name>
        <dbReference type="ChEBI" id="CHEBI:597326"/>
    </ligand>
</feature>
<dbReference type="PANTHER" id="PTHR14084:SF0">
    <property type="entry name" value="KYNURENINASE"/>
    <property type="match status" value="1"/>
</dbReference>
<gene>
    <name evidence="4" type="primary">kynU</name>
    <name evidence="7" type="ORF">SAMN04488105_112123</name>
</gene>
<dbReference type="InterPro" id="IPR015424">
    <property type="entry name" value="PyrdxlP-dep_Trfase"/>
</dbReference>
<dbReference type="GO" id="GO:0097053">
    <property type="term" value="P:L-kynurenine catabolic process"/>
    <property type="evidence" value="ECO:0007669"/>
    <property type="project" value="UniProtKB-UniRule"/>
</dbReference>
<dbReference type="OrthoDB" id="9812626at2"/>
<evidence type="ECO:0000313" key="7">
    <source>
        <dbReference type="EMBL" id="SDF09687.1"/>
    </source>
</evidence>
<comment type="subunit">
    <text evidence="4 6">Homodimer.</text>
</comment>
<dbReference type="InterPro" id="IPR015421">
    <property type="entry name" value="PyrdxlP-dep_Trfase_major"/>
</dbReference>
<dbReference type="FunFam" id="3.40.640.10:FF:000107">
    <property type="entry name" value="Kynureninase"/>
    <property type="match status" value="1"/>
</dbReference>
<evidence type="ECO:0000256" key="2">
    <source>
        <dbReference type="ARBA" id="ARBA00022801"/>
    </source>
</evidence>
<feature type="binding site" evidence="4">
    <location>
        <position position="209"/>
    </location>
    <ligand>
        <name>pyridoxal 5'-phosphate</name>
        <dbReference type="ChEBI" id="CHEBI:597326"/>
    </ligand>
</feature>
<dbReference type="GO" id="GO:0030429">
    <property type="term" value="F:kynureninase activity"/>
    <property type="evidence" value="ECO:0007669"/>
    <property type="project" value="UniProtKB-UniRule"/>
</dbReference>
<dbReference type="InterPro" id="IPR010111">
    <property type="entry name" value="Kynureninase"/>
</dbReference>
<dbReference type="PIRSF" id="PIRSF038800">
    <property type="entry name" value="KYNU"/>
    <property type="match status" value="1"/>
</dbReference>
<sequence>MTDFAWTRDQFHIPLGLIYLDGNSLGPLPKSTPARLERMLSEEWGEHLISGWNACGWMGMPRRLGDRLGRLIGAEEGHVVVGDTLSIKVFQALAAALDIVPERKVILSDRGNFPSDLYMAEGLIRMLGNRHELRLVAPHELEDAITDEVGVLLVTEVDYRTGRRHDLKALTRKAHDMGAVVVWDLAHSVGALPVDVAAGGADFAVGCTYKYINAGPGAPAFIYVSPEHADHCDPALAGWLGHARPFSFEQHYEPGEGIERMRVGTPPVLQMAALDAALDIWDKVDMGKLRQRSLALTGLMIEEVETHCPGLKLATPRENGARGSQVSFRSEHGYAIMQALIDLGVVGDFRAPDILRFGITPLYIGEDEIREAVEVLARVLRGALWDHPKYHRRKPVT</sequence>
<reference evidence="8" key="1">
    <citation type="submission" date="2016-10" db="EMBL/GenBank/DDBJ databases">
        <authorList>
            <person name="Varghese N."/>
            <person name="Submissions S."/>
        </authorList>
    </citation>
    <scope>NUCLEOTIDE SEQUENCE [LARGE SCALE GENOMIC DNA]</scope>
    <source>
        <strain evidence="8">DSM 10146</strain>
    </source>
</reference>
<comment type="pathway">
    <text evidence="4 6">Amino-acid degradation; L-kynurenine degradation; L-alanine and anthranilate from L-kynurenine: step 1/1.</text>
</comment>
<feature type="binding site" evidence="4">
    <location>
        <position position="85"/>
    </location>
    <ligand>
        <name>pyridoxal 5'-phosphate</name>
        <dbReference type="ChEBI" id="CHEBI:597326"/>
    </ligand>
</feature>
<dbReference type="GO" id="GO:0019441">
    <property type="term" value="P:L-tryptophan catabolic process to kynurenine"/>
    <property type="evidence" value="ECO:0007669"/>
    <property type="project" value="TreeGrafter"/>
</dbReference>
<feature type="binding site" evidence="4">
    <location>
        <begin position="113"/>
        <end position="116"/>
    </location>
    <ligand>
        <name>pyridoxal 5'-phosphate</name>
        <dbReference type="ChEBI" id="CHEBI:597326"/>
    </ligand>
</feature>
<dbReference type="EC" id="3.7.1.3" evidence="4 5"/>
<feature type="binding site" evidence="4">
    <location>
        <position position="155"/>
    </location>
    <ligand>
        <name>pyridoxal 5'-phosphate</name>
        <dbReference type="ChEBI" id="CHEBI:597326"/>
    </ligand>
</feature>
<comment type="function">
    <text evidence="4 6">Catalyzes the cleavage of L-kynurenine (L-Kyn) and L-3-hydroxykynurenine (L-3OHKyn) into anthranilic acid (AA) and 3-hydroxyanthranilic acid (3-OHAA), respectively.</text>
</comment>
<feature type="binding site" evidence="4">
    <location>
        <position position="265"/>
    </location>
    <ligand>
        <name>pyridoxal 5'-phosphate</name>
        <dbReference type="ChEBI" id="CHEBI:597326"/>
    </ligand>
</feature>
<dbReference type="Pfam" id="PF22580">
    <property type="entry name" value="KYNU_C"/>
    <property type="match status" value="1"/>
</dbReference>
<evidence type="ECO:0000256" key="6">
    <source>
        <dbReference type="PIRNR" id="PIRNR038800"/>
    </source>
</evidence>
<dbReference type="InterPro" id="IPR015422">
    <property type="entry name" value="PyrdxlP-dep_Trfase_small"/>
</dbReference>
<dbReference type="EMBL" id="FNAV01000012">
    <property type="protein sequence ID" value="SDF09687.1"/>
    <property type="molecule type" value="Genomic_DNA"/>
</dbReference>
<dbReference type="STRING" id="282683.SAMN04488105_112123"/>
<dbReference type="Gene3D" id="3.40.640.10">
    <property type="entry name" value="Type I PLP-dependent aspartate aminotransferase-like (Major domain)"/>
    <property type="match status" value="1"/>
</dbReference>
<feature type="binding site" evidence="4">
    <location>
        <position position="184"/>
    </location>
    <ligand>
        <name>pyridoxal 5'-phosphate</name>
        <dbReference type="ChEBI" id="CHEBI:597326"/>
    </ligand>
</feature>
<proteinExistence type="inferred from homology"/>
<evidence type="ECO:0000256" key="3">
    <source>
        <dbReference type="ARBA" id="ARBA00022898"/>
    </source>
</evidence>
<keyword evidence="8" id="KW-1185">Reference proteome</keyword>
<feature type="modified residue" description="N6-(pyridoxal phosphate)lysine" evidence="4">
    <location>
        <position position="210"/>
    </location>
</feature>
<organism evidence="7 8">
    <name type="scientific">Salipiger thiooxidans</name>
    <dbReference type="NCBI Taxonomy" id="282683"/>
    <lineage>
        <taxon>Bacteria</taxon>
        <taxon>Pseudomonadati</taxon>
        <taxon>Pseudomonadota</taxon>
        <taxon>Alphaproteobacteria</taxon>
        <taxon>Rhodobacterales</taxon>
        <taxon>Roseobacteraceae</taxon>
        <taxon>Salipiger</taxon>
    </lineage>
</organism>
<dbReference type="RefSeq" id="WP_089961855.1">
    <property type="nucleotide sequence ID" value="NZ_FNAV01000012.1"/>
</dbReference>
<dbReference type="NCBIfam" id="TIGR01814">
    <property type="entry name" value="kynureninase"/>
    <property type="match status" value="1"/>
</dbReference>
<dbReference type="UniPathway" id="UPA00334">
    <property type="reaction ID" value="UER00455"/>
</dbReference>
<comment type="cofactor">
    <cofactor evidence="4 6">
        <name>pyridoxal 5'-phosphate</name>
        <dbReference type="ChEBI" id="CHEBI:597326"/>
    </cofactor>
</comment>
<feature type="binding site" evidence="4">
    <location>
        <position position="86"/>
    </location>
    <ligand>
        <name>pyridoxal 5'-phosphate</name>
        <dbReference type="ChEBI" id="CHEBI:597326"/>
    </ligand>
</feature>
<dbReference type="GO" id="GO:0009435">
    <property type="term" value="P:NAD+ biosynthetic process"/>
    <property type="evidence" value="ECO:0007669"/>
    <property type="project" value="UniProtKB-UniRule"/>
</dbReference>
<keyword evidence="2 4" id="KW-0378">Hydrolase</keyword>
<protein>
    <recommendedName>
        <fullName evidence="4 5">Kynureninase</fullName>
        <ecNumber evidence="4 5">3.7.1.3</ecNumber>
    </recommendedName>
    <alternativeName>
        <fullName evidence="4">L-kynurenine hydrolase</fullName>
    </alternativeName>
</protein>
<dbReference type="Gene3D" id="3.90.1150.10">
    <property type="entry name" value="Aspartate Aminotransferase, domain 1"/>
    <property type="match status" value="1"/>
</dbReference>
<comment type="similarity">
    <text evidence="4 6">Belongs to the kynureninase family.</text>
</comment>
<dbReference type="GO" id="GO:0019805">
    <property type="term" value="P:quinolinate biosynthetic process"/>
    <property type="evidence" value="ECO:0007669"/>
    <property type="project" value="UniProtKB-UniRule"/>
</dbReference>
<dbReference type="UniPathway" id="UPA00253">
    <property type="reaction ID" value="UER00329"/>
</dbReference>
<dbReference type="Proteomes" id="UP000198994">
    <property type="component" value="Unassembled WGS sequence"/>
</dbReference>
<dbReference type="PANTHER" id="PTHR14084">
    <property type="entry name" value="KYNURENINASE"/>
    <property type="match status" value="1"/>
</dbReference>
<evidence type="ECO:0000256" key="4">
    <source>
        <dbReference type="HAMAP-Rule" id="MF_01970"/>
    </source>
</evidence>
<evidence type="ECO:0000256" key="1">
    <source>
        <dbReference type="ARBA" id="ARBA00022642"/>
    </source>
</evidence>
<accession>A0A1G7IAB6</accession>
<dbReference type="AlphaFoldDB" id="A0A1G7IAB6"/>